<feature type="transmembrane region" description="Helical" evidence="6">
    <location>
        <begin position="448"/>
        <end position="468"/>
    </location>
</feature>
<sequence>MSSATGTDFRDPDTEANTEHTPLLSDPSPAPGTDHPEDVTLRSRLRLEVIVLSFVVVFLLELGAGIVVAPTNAIMESIICRHLYPDELPSSIVQDAIRHFAGGILLVDDPICKSPQVQGELAMLKAWGFTFECIPGFLLAVPYGMLSDKWGRKPVMLLSLLGVILGQIFTDFVFLFSDFIPLWATWFTAAFEIIGGGFPIMVAMLYTVLADVLAISERATVFLQLSAAFLTSQMIAGPLGGILMIRDPWVPLLVSLGCFFLAGLAICVLPETLHTHDSKNGNLEEAAGPSTVKLGQKIRAGVGDLSEFILGNPSLCFLMFSLTFVILGRYVGEILLQYATKRYGWSWSDASIVLTIRNAVSLLTMLVVMPVASRLCLQRLGMTGMAKDLWLARLSGIIAVIGCVIIAAAANGSLFSVGLVWFALGAAMPPLIRSLVNNMVEEHHIGTVNTLVGFMETAGLTIAGPVLAKSLGVGLNLGGPWVGLPFFTAASFFAISCTILWTFRLSDGGHLSVNP</sequence>
<reference evidence="7" key="2">
    <citation type="submission" date="2023-06" db="EMBL/GenBank/DDBJ databases">
        <authorList>
            <consortium name="Lawrence Berkeley National Laboratory"/>
            <person name="Mondo S.J."/>
            <person name="Hensen N."/>
            <person name="Bonometti L."/>
            <person name="Westerberg I."/>
            <person name="Brannstrom I.O."/>
            <person name="Guillou S."/>
            <person name="Cros-Aarteil S."/>
            <person name="Calhoun S."/>
            <person name="Haridas S."/>
            <person name="Kuo A."/>
            <person name="Pangilinan J."/>
            <person name="Riley R."/>
            <person name="Labutti K."/>
            <person name="Andreopoulos B."/>
            <person name="Lipzen A."/>
            <person name="Chen C."/>
            <person name="Yanf M."/>
            <person name="Daum C."/>
            <person name="Ng V."/>
            <person name="Clum A."/>
            <person name="Steindorff A."/>
            <person name="Ohm R."/>
            <person name="Martin F."/>
            <person name="Silar P."/>
            <person name="Natvig D."/>
            <person name="Lalanne C."/>
            <person name="Gautier V."/>
            <person name="Ament-Velasquez S.L."/>
            <person name="Kruys A."/>
            <person name="Hutchinson M.I."/>
            <person name="Powell A.J."/>
            <person name="Barry K."/>
            <person name="Miller A.N."/>
            <person name="Grigoriev I.V."/>
            <person name="Debuchy R."/>
            <person name="Gladieux P."/>
            <person name="Thoren M.H."/>
            <person name="Johannesson H."/>
        </authorList>
    </citation>
    <scope>NUCLEOTIDE SEQUENCE</scope>
    <source>
        <strain evidence="7">PSN324</strain>
    </source>
</reference>
<reference evidence="7" key="1">
    <citation type="journal article" date="2023" name="Mol. Phylogenet. Evol.">
        <title>Genome-scale phylogeny and comparative genomics of the fungal order Sordariales.</title>
        <authorList>
            <person name="Hensen N."/>
            <person name="Bonometti L."/>
            <person name="Westerberg I."/>
            <person name="Brannstrom I.O."/>
            <person name="Guillou S."/>
            <person name="Cros-Aarteil S."/>
            <person name="Calhoun S."/>
            <person name="Haridas S."/>
            <person name="Kuo A."/>
            <person name="Mondo S."/>
            <person name="Pangilinan J."/>
            <person name="Riley R."/>
            <person name="LaButti K."/>
            <person name="Andreopoulos B."/>
            <person name="Lipzen A."/>
            <person name="Chen C."/>
            <person name="Yan M."/>
            <person name="Daum C."/>
            <person name="Ng V."/>
            <person name="Clum A."/>
            <person name="Steindorff A."/>
            <person name="Ohm R.A."/>
            <person name="Martin F."/>
            <person name="Silar P."/>
            <person name="Natvig D.O."/>
            <person name="Lalanne C."/>
            <person name="Gautier V."/>
            <person name="Ament-Velasquez S.L."/>
            <person name="Kruys A."/>
            <person name="Hutchinson M.I."/>
            <person name="Powell A.J."/>
            <person name="Barry K."/>
            <person name="Miller A.N."/>
            <person name="Grigoriev I.V."/>
            <person name="Debuchy R."/>
            <person name="Gladieux P."/>
            <person name="Hiltunen Thoren M."/>
            <person name="Johannesson H."/>
        </authorList>
    </citation>
    <scope>NUCLEOTIDE SEQUENCE</scope>
    <source>
        <strain evidence="7">PSN324</strain>
    </source>
</reference>
<evidence type="ECO:0000256" key="2">
    <source>
        <dbReference type="ARBA" id="ARBA00022692"/>
    </source>
</evidence>
<feature type="transmembrane region" description="Helical" evidence="6">
    <location>
        <begin position="157"/>
        <end position="177"/>
    </location>
</feature>
<dbReference type="Gene3D" id="1.20.1250.20">
    <property type="entry name" value="MFS general substrate transporter like domains"/>
    <property type="match status" value="1"/>
</dbReference>
<comment type="caution">
    <text evidence="7">The sequence shown here is derived from an EMBL/GenBank/DDBJ whole genome shotgun (WGS) entry which is preliminary data.</text>
</comment>
<evidence type="ECO:0000256" key="3">
    <source>
        <dbReference type="ARBA" id="ARBA00022989"/>
    </source>
</evidence>
<evidence type="ECO:0000313" key="7">
    <source>
        <dbReference type="EMBL" id="KAK4459928.1"/>
    </source>
</evidence>
<dbReference type="EMBL" id="MU865024">
    <property type="protein sequence ID" value="KAK4459928.1"/>
    <property type="molecule type" value="Genomic_DNA"/>
</dbReference>
<feature type="transmembrane region" description="Helical" evidence="6">
    <location>
        <begin position="315"/>
        <end position="332"/>
    </location>
</feature>
<keyword evidence="8" id="KW-1185">Reference proteome</keyword>
<evidence type="ECO:0000256" key="4">
    <source>
        <dbReference type="ARBA" id="ARBA00023136"/>
    </source>
</evidence>
<name>A0AAV9HJQ6_9PEZI</name>
<feature type="transmembrane region" description="Helical" evidence="6">
    <location>
        <begin position="415"/>
        <end position="436"/>
    </location>
</feature>
<dbReference type="PANTHER" id="PTHR23507:SF1">
    <property type="entry name" value="FI18259P1-RELATED"/>
    <property type="match status" value="1"/>
</dbReference>
<dbReference type="SUPFAM" id="SSF103473">
    <property type="entry name" value="MFS general substrate transporter"/>
    <property type="match status" value="1"/>
</dbReference>
<keyword evidence="4 6" id="KW-0472">Membrane</keyword>
<dbReference type="AlphaFoldDB" id="A0AAV9HJQ6"/>
<dbReference type="GO" id="GO:0022857">
    <property type="term" value="F:transmembrane transporter activity"/>
    <property type="evidence" value="ECO:0007669"/>
    <property type="project" value="InterPro"/>
</dbReference>
<dbReference type="Pfam" id="PF07690">
    <property type="entry name" value="MFS_1"/>
    <property type="match status" value="1"/>
</dbReference>
<feature type="transmembrane region" description="Helical" evidence="6">
    <location>
        <begin position="126"/>
        <end position="145"/>
    </location>
</feature>
<feature type="transmembrane region" description="Helical" evidence="6">
    <location>
        <begin position="352"/>
        <end position="377"/>
    </location>
</feature>
<organism evidence="7 8">
    <name type="scientific">Cladorrhinum samala</name>
    <dbReference type="NCBI Taxonomy" id="585594"/>
    <lineage>
        <taxon>Eukaryota</taxon>
        <taxon>Fungi</taxon>
        <taxon>Dikarya</taxon>
        <taxon>Ascomycota</taxon>
        <taxon>Pezizomycotina</taxon>
        <taxon>Sordariomycetes</taxon>
        <taxon>Sordariomycetidae</taxon>
        <taxon>Sordariales</taxon>
        <taxon>Podosporaceae</taxon>
        <taxon>Cladorrhinum</taxon>
    </lineage>
</organism>
<dbReference type="Proteomes" id="UP001321749">
    <property type="component" value="Unassembled WGS sequence"/>
</dbReference>
<accession>A0AAV9HJQ6</accession>
<keyword evidence="2 6" id="KW-0812">Transmembrane</keyword>
<gene>
    <name evidence="7" type="ORF">QBC42DRAFT_273525</name>
</gene>
<feature type="transmembrane region" description="Helical" evidence="6">
    <location>
        <begin position="249"/>
        <end position="269"/>
    </location>
</feature>
<dbReference type="GO" id="GO:0016020">
    <property type="term" value="C:membrane"/>
    <property type="evidence" value="ECO:0007669"/>
    <property type="project" value="UniProtKB-SubCell"/>
</dbReference>
<feature type="region of interest" description="Disordered" evidence="5">
    <location>
        <begin position="1"/>
        <end position="37"/>
    </location>
</feature>
<evidence type="ECO:0000256" key="1">
    <source>
        <dbReference type="ARBA" id="ARBA00004141"/>
    </source>
</evidence>
<feature type="transmembrane region" description="Helical" evidence="6">
    <location>
        <begin position="221"/>
        <end position="243"/>
    </location>
</feature>
<evidence type="ECO:0000256" key="5">
    <source>
        <dbReference type="SAM" id="MobiDB-lite"/>
    </source>
</evidence>
<feature type="transmembrane region" description="Helical" evidence="6">
    <location>
        <begin position="389"/>
        <end position="409"/>
    </location>
</feature>
<dbReference type="InterPro" id="IPR036259">
    <property type="entry name" value="MFS_trans_sf"/>
</dbReference>
<feature type="transmembrane region" description="Helical" evidence="6">
    <location>
        <begin position="183"/>
        <end position="209"/>
    </location>
</feature>
<feature type="transmembrane region" description="Helical" evidence="6">
    <location>
        <begin position="49"/>
        <end position="69"/>
    </location>
</feature>
<protein>
    <submittedName>
        <fullName evidence="7">Major facilitator superfamily domain-containing protein</fullName>
    </submittedName>
</protein>
<feature type="transmembrane region" description="Helical" evidence="6">
    <location>
        <begin position="480"/>
        <end position="503"/>
    </location>
</feature>
<dbReference type="PANTHER" id="PTHR23507">
    <property type="entry name" value="ZGC:174356"/>
    <property type="match status" value="1"/>
</dbReference>
<proteinExistence type="predicted"/>
<evidence type="ECO:0000256" key="6">
    <source>
        <dbReference type="SAM" id="Phobius"/>
    </source>
</evidence>
<dbReference type="InterPro" id="IPR011701">
    <property type="entry name" value="MFS"/>
</dbReference>
<evidence type="ECO:0000313" key="8">
    <source>
        <dbReference type="Proteomes" id="UP001321749"/>
    </source>
</evidence>
<comment type="subcellular location">
    <subcellularLocation>
        <location evidence="1">Membrane</location>
        <topology evidence="1">Multi-pass membrane protein</topology>
    </subcellularLocation>
</comment>
<keyword evidence="3 6" id="KW-1133">Transmembrane helix</keyword>